<protein>
    <recommendedName>
        <fullName evidence="4">Exosortase system-associated protein, TIGR04073 family</fullName>
    </recommendedName>
</protein>
<sequence>MNKIRFSILAACLTLLLLGTSEVYAQTAMDKFGRGLAGMTCGVMELPGNIVQETRLHGAAGLPKGIALGLGMIVARELVGVYEFLTAPFPIPADYQPVLTPAYPWDYF</sequence>
<dbReference type="eggNOG" id="ENOG5033DM8">
    <property type="taxonomic scope" value="Bacteria"/>
</dbReference>
<proteinExistence type="predicted"/>
<accession>A4BUW7</accession>
<evidence type="ECO:0000313" key="2">
    <source>
        <dbReference type="EMBL" id="EAR20481.1"/>
    </source>
</evidence>
<dbReference type="NCBIfam" id="TIGR04073">
    <property type="entry name" value="exo_TIGR04073"/>
    <property type="match status" value="1"/>
</dbReference>
<dbReference type="InterPro" id="IPR023824">
    <property type="entry name" value="CHP04073_exosortase-affil"/>
</dbReference>
<dbReference type="EMBL" id="AAOF01000021">
    <property type="protein sequence ID" value="EAR20481.1"/>
    <property type="molecule type" value="Genomic_DNA"/>
</dbReference>
<comment type="caution">
    <text evidence="2">The sequence shown here is derived from an EMBL/GenBank/DDBJ whole genome shotgun (WGS) entry which is preliminary data.</text>
</comment>
<keyword evidence="1" id="KW-0732">Signal</keyword>
<name>A4BUW7_9GAMM</name>
<organism evidence="2 3">
    <name type="scientific">Nitrococcus mobilis Nb-231</name>
    <dbReference type="NCBI Taxonomy" id="314278"/>
    <lineage>
        <taxon>Bacteria</taxon>
        <taxon>Pseudomonadati</taxon>
        <taxon>Pseudomonadota</taxon>
        <taxon>Gammaproteobacteria</taxon>
        <taxon>Chromatiales</taxon>
        <taxon>Ectothiorhodospiraceae</taxon>
        <taxon>Nitrococcus</taxon>
    </lineage>
</organism>
<dbReference type="Proteomes" id="UP000003374">
    <property type="component" value="Unassembled WGS sequence"/>
</dbReference>
<dbReference type="HOGENOM" id="CLU_2180734_0_0_6"/>
<gene>
    <name evidence="2" type="ORF">NB231_07005</name>
</gene>
<dbReference type="RefSeq" id="WP_005000832.1">
    <property type="nucleotide sequence ID" value="NZ_CH672427.1"/>
</dbReference>
<dbReference type="AlphaFoldDB" id="A4BUW7"/>
<keyword evidence="3" id="KW-1185">Reference proteome</keyword>
<dbReference type="OrthoDB" id="5570596at2"/>
<reference evidence="2 3" key="1">
    <citation type="submission" date="2006-02" db="EMBL/GenBank/DDBJ databases">
        <authorList>
            <person name="Waterbury J."/>
            <person name="Ferriera S."/>
            <person name="Johnson J."/>
            <person name="Kravitz S."/>
            <person name="Halpern A."/>
            <person name="Remington K."/>
            <person name="Beeson K."/>
            <person name="Tran B."/>
            <person name="Rogers Y.-H."/>
            <person name="Friedman R."/>
            <person name="Venter J.C."/>
        </authorList>
    </citation>
    <scope>NUCLEOTIDE SEQUENCE [LARGE SCALE GENOMIC DNA]</scope>
    <source>
        <strain evidence="2 3">Nb-231</strain>
    </source>
</reference>
<feature type="signal peptide" evidence="1">
    <location>
        <begin position="1"/>
        <end position="25"/>
    </location>
</feature>
<evidence type="ECO:0000313" key="3">
    <source>
        <dbReference type="Proteomes" id="UP000003374"/>
    </source>
</evidence>
<evidence type="ECO:0008006" key="4">
    <source>
        <dbReference type="Google" id="ProtNLM"/>
    </source>
</evidence>
<evidence type="ECO:0000256" key="1">
    <source>
        <dbReference type="SAM" id="SignalP"/>
    </source>
</evidence>
<feature type="chain" id="PRO_5002666852" description="Exosortase system-associated protein, TIGR04073 family" evidence="1">
    <location>
        <begin position="26"/>
        <end position="108"/>
    </location>
</feature>